<dbReference type="Gene3D" id="2.30.110.20">
    <property type="entry name" value="Hcp1-like"/>
    <property type="match status" value="1"/>
</dbReference>
<dbReference type="InterPro" id="IPR036624">
    <property type="entry name" value="Hcp1-lik_sf"/>
</dbReference>
<sequence length="166" mass="18184">MANHGYMSITGKRQGLISAGCSGLSSIGNKCQTDHEDEIMILAYSHNMITGNDGGGSGGRGKHLPIMITKNIDKSSPLLASALHEREEVECTIHFYRTSPAGGQDKYYSIRLTGAKIAHITLQVPHSTYRSDAQPQELVSIRYRDISWTHIQAGTCAYSTWGNEDE</sequence>
<name>A0A0N9WQD9_PSEFL</name>
<accession>A0A0N9WQD9</accession>
<reference evidence="1 2" key="2">
    <citation type="journal article" date="2018" name="Nature">
        <title>Mutant phenotypes for thousands of bacterial genes of unknown function.</title>
        <authorList>
            <person name="Price M.N."/>
            <person name="Wetmore K.M."/>
            <person name="Waters R.J."/>
            <person name="Callaghan M."/>
            <person name="Ray J."/>
            <person name="Liu H."/>
            <person name="Kuehl J.V."/>
            <person name="Melnyk R.A."/>
            <person name="Lamson J.S."/>
            <person name="Suh Y."/>
            <person name="Carlson H.K."/>
            <person name="Esquivel Z."/>
            <person name="Sadeeshkumar H."/>
            <person name="Chakraborty R."/>
            <person name="Zane G.M."/>
            <person name="Rubin B.E."/>
            <person name="Wall J.D."/>
            <person name="Visel A."/>
            <person name="Bristow J."/>
            <person name="Blow M.J."/>
            <person name="Arkin A.P."/>
            <person name="Deutschbauer A.M."/>
        </authorList>
    </citation>
    <scope>NUCLEOTIDE SEQUENCE [LARGE SCALE GENOMIC DNA]</scope>
    <source>
        <strain evidence="1 2">FW300-N2E3</strain>
    </source>
</reference>
<organism evidence="1 2">
    <name type="scientific">Pseudomonas fluorescens</name>
    <dbReference type="NCBI Taxonomy" id="294"/>
    <lineage>
        <taxon>Bacteria</taxon>
        <taxon>Pseudomonadati</taxon>
        <taxon>Pseudomonadota</taxon>
        <taxon>Gammaproteobacteria</taxon>
        <taxon>Pseudomonadales</taxon>
        <taxon>Pseudomonadaceae</taxon>
        <taxon>Pseudomonas</taxon>
    </lineage>
</organism>
<dbReference type="InterPro" id="IPR052947">
    <property type="entry name" value="T6SS_Hcp1_domain"/>
</dbReference>
<dbReference type="InterPro" id="IPR008514">
    <property type="entry name" value="T6SS_Hcp"/>
</dbReference>
<dbReference type="AlphaFoldDB" id="A0A0N9WQD9"/>
<dbReference type="SUPFAM" id="SSF141452">
    <property type="entry name" value="Hcp1-like"/>
    <property type="match status" value="1"/>
</dbReference>
<gene>
    <name evidence="1" type="ORF">AO353_29270</name>
</gene>
<protein>
    <submittedName>
        <fullName evidence="1">Type VI secretion system protein</fullName>
    </submittedName>
</protein>
<dbReference type="RefSeq" id="WP_054598118.1">
    <property type="nucleotide sequence ID" value="NZ_CP012830.1"/>
</dbReference>
<dbReference type="Pfam" id="PF05638">
    <property type="entry name" value="T6SS_HCP"/>
    <property type="match status" value="1"/>
</dbReference>
<dbReference type="PANTHER" id="PTHR34319:SF7">
    <property type="entry name" value="HNH ENDONUCLEASE DOMAIN-CONTAINING PROTEIN"/>
    <property type="match status" value="1"/>
</dbReference>
<evidence type="ECO:0000313" key="1">
    <source>
        <dbReference type="EMBL" id="ALI04939.1"/>
    </source>
</evidence>
<reference evidence="2" key="1">
    <citation type="submission" date="2015-09" db="EMBL/GenBank/DDBJ databases">
        <title>Whole genome sequence of Pseudomonas fluorescens FW300-N2E3.</title>
        <authorList>
            <person name="Ray J."/>
            <person name="Melnyk R."/>
            <person name="Deutschbauer A."/>
        </authorList>
    </citation>
    <scope>NUCLEOTIDE SEQUENCE [LARGE SCALE GENOMIC DNA]</scope>
    <source>
        <strain evidence="2">FW300-N2E3</strain>
    </source>
</reference>
<dbReference type="Proteomes" id="UP000066487">
    <property type="component" value="Chromosome"/>
</dbReference>
<dbReference type="PANTHER" id="PTHR34319">
    <property type="entry name" value="MAJOR EXPORTED PROTEIN"/>
    <property type="match status" value="1"/>
</dbReference>
<dbReference type="NCBIfam" id="TIGR03344">
    <property type="entry name" value="VI_effect_Hcp1"/>
    <property type="match status" value="1"/>
</dbReference>
<dbReference type="EMBL" id="CP012830">
    <property type="protein sequence ID" value="ALI04939.1"/>
    <property type="molecule type" value="Genomic_DNA"/>
</dbReference>
<evidence type="ECO:0000313" key="2">
    <source>
        <dbReference type="Proteomes" id="UP000066487"/>
    </source>
</evidence>
<proteinExistence type="predicted"/>
<dbReference type="OrthoDB" id="5674026at2"/>